<dbReference type="Proteomes" id="UP000789525">
    <property type="component" value="Unassembled WGS sequence"/>
</dbReference>
<proteinExistence type="predicted"/>
<protein>
    <submittedName>
        <fullName evidence="1">15840_t:CDS:1</fullName>
    </submittedName>
</protein>
<name>A0ACA9KAX7_9GLOM</name>
<accession>A0ACA9KAX7</accession>
<sequence>MTENGENETPPVKRRALTAIKRPLPLSAQKKQESTGKKRRAIAATPINIKQALDGGNTMRPDTASSNMVEGSITQPTVTEAASEETPSKMLRKLSRALVQSKQTQRKRNSTPRKPKTRHTPNTARFTPSSTRRSSKKPNIRNSEIKIRKKQTPQDLLRVLSRAPGFVQRPAEREIKEADAETHVPDQVEPQPKDGVSQQQESDENKENELDTEVQRRMILGDSDDEFSKVFGDQITETIEFTGEVADDIQEIIRIQSPENVFRKGVIDERDSPIVVSRRLSQTDAELAFWMGDSSEALKIPPGGAPSARGLEPFNRLLNELMKESLEGFQSPPPNKVASELFIRDPIQHEGDVELEYQSEYEFESDGEKKSELSEEYQSGSDNEKDSEQAHQAASDGDTSAEIEDKYENEIEKSDGGNESEREIEDLDGGNESEREIEDLDGGNESEQEIEELDGGNESEQEVEELEDGGNESKQEIEELEDGGSESEQEIEELEDGGNESEQEIEELEDGGNESEQEIEELEDGGSESEQGVEENFEFSDDNNYDYEGEVDFRSELDARIGGECEDNDGTAYQCVVDSECENATMSRLEIEAEVNGMHERSRKNPRPRCVTIAYL</sequence>
<keyword evidence="2" id="KW-1185">Reference proteome</keyword>
<reference evidence="1" key="1">
    <citation type="submission" date="2021-06" db="EMBL/GenBank/DDBJ databases">
        <authorList>
            <person name="Kallberg Y."/>
            <person name="Tangrot J."/>
            <person name="Rosling A."/>
        </authorList>
    </citation>
    <scope>NUCLEOTIDE SEQUENCE</scope>
    <source>
        <strain evidence="1">CL356</strain>
    </source>
</reference>
<evidence type="ECO:0000313" key="1">
    <source>
        <dbReference type="EMBL" id="CAG8462899.1"/>
    </source>
</evidence>
<organism evidence="1 2">
    <name type="scientific">Acaulospora colombiana</name>
    <dbReference type="NCBI Taxonomy" id="27376"/>
    <lineage>
        <taxon>Eukaryota</taxon>
        <taxon>Fungi</taxon>
        <taxon>Fungi incertae sedis</taxon>
        <taxon>Mucoromycota</taxon>
        <taxon>Glomeromycotina</taxon>
        <taxon>Glomeromycetes</taxon>
        <taxon>Diversisporales</taxon>
        <taxon>Acaulosporaceae</taxon>
        <taxon>Acaulospora</taxon>
    </lineage>
</organism>
<dbReference type="EMBL" id="CAJVPT010001466">
    <property type="protein sequence ID" value="CAG8462899.1"/>
    <property type="molecule type" value="Genomic_DNA"/>
</dbReference>
<evidence type="ECO:0000313" key="2">
    <source>
        <dbReference type="Proteomes" id="UP000789525"/>
    </source>
</evidence>
<comment type="caution">
    <text evidence="1">The sequence shown here is derived from an EMBL/GenBank/DDBJ whole genome shotgun (WGS) entry which is preliminary data.</text>
</comment>
<gene>
    <name evidence="1" type="ORF">ACOLOM_LOCUS1243</name>
</gene>